<dbReference type="Gene3D" id="3.30.920.30">
    <property type="entry name" value="Hypothetical protein"/>
    <property type="match status" value="1"/>
</dbReference>
<keyword evidence="7" id="KW-0346">Stress response</keyword>
<dbReference type="InterPro" id="IPR038570">
    <property type="entry name" value="HicA_sf"/>
</dbReference>
<keyword evidence="6" id="KW-0694">RNA-binding</keyword>
<dbReference type="InterPro" id="IPR012933">
    <property type="entry name" value="HicA_mRNA_interferase"/>
</dbReference>
<dbReference type="EMBL" id="JACJTM010000022">
    <property type="protein sequence ID" value="MBD2685785.1"/>
    <property type="molecule type" value="Genomic_DNA"/>
</dbReference>
<accession>A0ABR8IR22</accession>
<dbReference type="RefSeq" id="WP_168632642.1">
    <property type="nucleotide sequence ID" value="NZ_JACJTM010000022.1"/>
</dbReference>
<comment type="caution">
    <text evidence="8">The sequence shown here is derived from an EMBL/GenBank/DDBJ whole genome shotgun (WGS) entry which is preliminary data.</text>
</comment>
<sequence length="73" mass="8198">MSKLPIISGLDCVKALEKIGFVVDRQRGSHIIMVREEPRTTISVPDHKELDRGTLRGIIRQAGLSVDEFIELL</sequence>
<dbReference type="Pfam" id="PF07927">
    <property type="entry name" value="HicA_toxin"/>
    <property type="match status" value="1"/>
</dbReference>
<evidence type="ECO:0000256" key="1">
    <source>
        <dbReference type="ARBA" id="ARBA00006620"/>
    </source>
</evidence>
<keyword evidence="9" id="KW-1185">Reference proteome</keyword>
<dbReference type="Proteomes" id="UP000660270">
    <property type="component" value="Unassembled WGS sequence"/>
</dbReference>
<name>A0ABR8IR22_APHFL</name>
<dbReference type="GeneID" id="78220326"/>
<evidence type="ECO:0000313" key="8">
    <source>
        <dbReference type="EMBL" id="MBD2685785.1"/>
    </source>
</evidence>
<gene>
    <name evidence="8" type="ORF">H6G43_11265</name>
</gene>
<proteinExistence type="inferred from homology"/>
<keyword evidence="2" id="KW-1277">Toxin-antitoxin system</keyword>
<evidence type="ECO:0000256" key="7">
    <source>
        <dbReference type="ARBA" id="ARBA00023016"/>
    </source>
</evidence>
<evidence type="ECO:0000256" key="5">
    <source>
        <dbReference type="ARBA" id="ARBA00022801"/>
    </source>
</evidence>
<evidence type="ECO:0000256" key="4">
    <source>
        <dbReference type="ARBA" id="ARBA00022759"/>
    </source>
</evidence>
<dbReference type="SUPFAM" id="SSF54786">
    <property type="entry name" value="YcfA/nrd intein domain"/>
    <property type="match status" value="1"/>
</dbReference>
<evidence type="ECO:0000256" key="6">
    <source>
        <dbReference type="ARBA" id="ARBA00022884"/>
    </source>
</evidence>
<dbReference type="PANTHER" id="PTHR34873">
    <property type="entry name" value="SSR1766 PROTEIN"/>
    <property type="match status" value="1"/>
</dbReference>
<keyword evidence="5" id="KW-0378">Hydrolase</keyword>
<evidence type="ECO:0000256" key="3">
    <source>
        <dbReference type="ARBA" id="ARBA00022722"/>
    </source>
</evidence>
<organism evidence="8 9">
    <name type="scientific">Aphanizomenon flos-aquae FACHB-1249</name>
    <dbReference type="NCBI Taxonomy" id="2692889"/>
    <lineage>
        <taxon>Bacteria</taxon>
        <taxon>Bacillati</taxon>
        <taxon>Cyanobacteriota</taxon>
        <taxon>Cyanophyceae</taxon>
        <taxon>Nostocales</taxon>
        <taxon>Aphanizomenonaceae</taxon>
        <taxon>Aphanizomenon</taxon>
    </lineage>
</organism>
<keyword evidence="4" id="KW-0255">Endonuclease</keyword>
<comment type="similarity">
    <text evidence="1">Belongs to the HicA mRNA interferase family.</text>
</comment>
<keyword evidence="3" id="KW-0540">Nuclease</keyword>
<dbReference type="PANTHER" id="PTHR34873:SF3">
    <property type="entry name" value="ADDICTION MODULE TOXIN, HICA FAMILY"/>
    <property type="match status" value="1"/>
</dbReference>
<evidence type="ECO:0000256" key="2">
    <source>
        <dbReference type="ARBA" id="ARBA00022649"/>
    </source>
</evidence>
<evidence type="ECO:0000313" key="9">
    <source>
        <dbReference type="Proteomes" id="UP000660270"/>
    </source>
</evidence>
<reference evidence="8 9" key="1">
    <citation type="journal article" date="2020" name="ISME J.">
        <title>Comparative genomics reveals insights into cyanobacterial evolution and habitat adaptation.</title>
        <authorList>
            <person name="Chen M.Y."/>
            <person name="Teng W.K."/>
            <person name="Zhao L."/>
            <person name="Hu C.X."/>
            <person name="Zhou Y.K."/>
            <person name="Han B.P."/>
            <person name="Song L.R."/>
            <person name="Shu W.S."/>
        </authorList>
    </citation>
    <scope>NUCLEOTIDE SEQUENCE [LARGE SCALE GENOMIC DNA]</scope>
    <source>
        <strain evidence="8 9">FACHB-1249</strain>
    </source>
</reference>
<protein>
    <submittedName>
        <fullName evidence="8">Type II toxin-antitoxin system HicA family toxin</fullName>
    </submittedName>
</protein>